<name>A0A0F9QBR7_9ZZZZ</name>
<organism evidence="1">
    <name type="scientific">marine sediment metagenome</name>
    <dbReference type="NCBI Taxonomy" id="412755"/>
    <lineage>
        <taxon>unclassified sequences</taxon>
        <taxon>metagenomes</taxon>
        <taxon>ecological metagenomes</taxon>
    </lineage>
</organism>
<dbReference type="EMBL" id="LAZR01001731">
    <property type="protein sequence ID" value="KKN39989.1"/>
    <property type="molecule type" value="Genomic_DNA"/>
</dbReference>
<dbReference type="AlphaFoldDB" id="A0A0F9QBR7"/>
<comment type="caution">
    <text evidence="1">The sequence shown here is derived from an EMBL/GenBank/DDBJ whole genome shotgun (WGS) entry which is preliminary data.</text>
</comment>
<protein>
    <submittedName>
        <fullName evidence="1">Uncharacterized protein</fullName>
    </submittedName>
</protein>
<gene>
    <name evidence="1" type="ORF">LCGC14_0737600</name>
</gene>
<proteinExistence type="predicted"/>
<evidence type="ECO:0000313" key="1">
    <source>
        <dbReference type="EMBL" id="KKN39989.1"/>
    </source>
</evidence>
<reference evidence="1" key="1">
    <citation type="journal article" date="2015" name="Nature">
        <title>Complex archaea that bridge the gap between prokaryotes and eukaryotes.</title>
        <authorList>
            <person name="Spang A."/>
            <person name="Saw J.H."/>
            <person name="Jorgensen S.L."/>
            <person name="Zaremba-Niedzwiedzka K."/>
            <person name="Martijn J."/>
            <person name="Lind A.E."/>
            <person name="van Eijk R."/>
            <person name="Schleper C."/>
            <person name="Guy L."/>
            <person name="Ettema T.J."/>
        </authorList>
    </citation>
    <scope>NUCLEOTIDE SEQUENCE</scope>
</reference>
<sequence>MEKGGKNKMENKNDFRIEKRGNKFFKVRFWDGLSYKQYRIVTPYISIGGIPLFDKNKKRYIRKVFQNNLQDYVVGKEVIGNNKFK</sequence>
<accession>A0A0F9QBR7</accession>